<reference evidence="2" key="1">
    <citation type="journal article" date="2017" name="Genome Biol.">
        <title>Comparative genomics reveals high biological diversity and specific adaptations in the industrially and medically important fungal genus Aspergillus.</title>
        <authorList>
            <person name="de Vries R.P."/>
            <person name="Riley R."/>
            <person name="Wiebenga A."/>
            <person name="Aguilar-Osorio G."/>
            <person name="Amillis S."/>
            <person name="Uchima C.A."/>
            <person name="Anderluh G."/>
            <person name="Asadollahi M."/>
            <person name="Askin M."/>
            <person name="Barry K."/>
            <person name="Battaglia E."/>
            <person name="Bayram O."/>
            <person name="Benocci T."/>
            <person name="Braus-Stromeyer S.A."/>
            <person name="Caldana C."/>
            <person name="Canovas D."/>
            <person name="Cerqueira G.C."/>
            <person name="Chen F."/>
            <person name="Chen W."/>
            <person name="Choi C."/>
            <person name="Clum A."/>
            <person name="Dos Santos R.A."/>
            <person name="Damasio A.R."/>
            <person name="Diallinas G."/>
            <person name="Emri T."/>
            <person name="Fekete E."/>
            <person name="Flipphi M."/>
            <person name="Freyberg S."/>
            <person name="Gallo A."/>
            <person name="Gournas C."/>
            <person name="Habgood R."/>
            <person name="Hainaut M."/>
            <person name="Harispe M.L."/>
            <person name="Henrissat B."/>
            <person name="Hilden K.S."/>
            <person name="Hope R."/>
            <person name="Hossain A."/>
            <person name="Karabika E."/>
            <person name="Karaffa L."/>
            <person name="Karanyi Z."/>
            <person name="Krasevec N."/>
            <person name="Kuo A."/>
            <person name="Kusch H."/>
            <person name="LaButti K."/>
            <person name="Lagendijk E.L."/>
            <person name="Lapidus A."/>
            <person name="Levasseur A."/>
            <person name="Lindquist E."/>
            <person name="Lipzen A."/>
            <person name="Logrieco A.F."/>
            <person name="MacCabe A."/>
            <person name="Maekelae M.R."/>
            <person name="Malavazi I."/>
            <person name="Melin P."/>
            <person name="Meyer V."/>
            <person name="Mielnichuk N."/>
            <person name="Miskei M."/>
            <person name="Molnar A.P."/>
            <person name="Mule G."/>
            <person name="Ngan C.Y."/>
            <person name="Orejas M."/>
            <person name="Orosz E."/>
            <person name="Ouedraogo J.P."/>
            <person name="Overkamp K.M."/>
            <person name="Park H.-S."/>
            <person name="Perrone G."/>
            <person name="Piumi F."/>
            <person name="Punt P.J."/>
            <person name="Ram A.F."/>
            <person name="Ramon A."/>
            <person name="Rauscher S."/>
            <person name="Record E."/>
            <person name="Riano-Pachon D.M."/>
            <person name="Robert V."/>
            <person name="Roehrig J."/>
            <person name="Ruller R."/>
            <person name="Salamov A."/>
            <person name="Salih N.S."/>
            <person name="Samson R.A."/>
            <person name="Sandor E."/>
            <person name="Sanguinetti M."/>
            <person name="Schuetze T."/>
            <person name="Sepcic K."/>
            <person name="Shelest E."/>
            <person name="Sherlock G."/>
            <person name="Sophianopoulou V."/>
            <person name="Squina F.M."/>
            <person name="Sun H."/>
            <person name="Susca A."/>
            <person name="Todd R.B."/>
            <person name="Tsang A."/>
            <person name="Unkles S.E."/>
            <person name="van de Wiele N."/>
            <person name="van Rossen-Uffink D."/>
            <person name="Oliveira J.V."/>
            <person name="Vesth T.C."/>
            <person name="Visser J."/>
            <person name="Yu J.-H."/>
            <person name="Zhou M."/>
            <person name="Andersen M.R."/>
            <person name="Archer D.B."/>
            <person name="Baker S.E."/>
            <person name="Benoit I."/>
            <person name="Brakhage A.A."/>
            <person name="Braus G.H."/>
            <person name="Fischer R."/>
            <person name="Frisvad J.C."/>
            <person name="Goldman G.H."/>
            <person name="Houbraken J."/>
            <person name="Oakley B."/>
            <person name="Pocsi I."/>
            <person name="Scazzocchio C."/>
            <person name="Seiboth B."/>
            <person name="vanKuyk P.A."/>
            <person name="Wortman J."/>
            <person name="Dyer P.S."/>
            <person name="Grigoriev I.V."/>
        </authorList>
    </citation>
    <scope>NUCLEOTIDE SEQUENCE [LARGE SCALE GENOMIC DNA]</scope>
    <source>
        <strain evidence="2">CBS 101740 / IMI 381727 / IBT 21946</strain>
    </source>
</reference>
<gene>
    <name evidence="1" type="ORF">ASPBRDRAFT_190698</name>
</gene>
<evidence type="ECO:0000313" key="1">
    <source>
        <dbReference type="EMBL" id="OJJ77390.1"/>
    </source>
</evidence>
<sequence>MIDFQFPISPLIVDLCHKHDLSIEAGKIGEKGAEWYVAILVTWKGDNFRTFAAKLSGMVNEEMLKYLVHYDKKEDERRRGRYLR</sequence>
<accession>A0A1L9V0F2</accession>
<dbReference type="EMBL" id="KV878679">
    <property type="protein sequence ID" value="OJJ77390.1"/>
    <property type="molecule type" value="Genomic_DNA"/>
</dbReference>
<dbReference type="Proteomes" id="UP000184499">
    <property type="component" value="Unassembled WGS sequence"/>
</dbReference>
<dbReference type="RefSeq" id="XP_067484637.1">
    <property type="nucleotide sequence ID" value="XM_067620277.1"/>
</dbReference>
<dbReference type="VEuPathDB" id="FungiDB:ASPBRDRAFT_190698"/>
<dbReference type="AlphaFoldDB" id="A0A1L9V0F2"/>
<protein>
    <submittedName>
        <fullName evidence="1">Uncharacterized protein</fullName>
    </submittedName>
</protein>
<keyword evidence="2" id="KW-1185">Reference proteome</keyword>
<proteinExistence type="predicted"/>
<evidence type="ECO:0000313" key="2">
    <source>
        <dbReference type="Proteomes" id="UP000184499"/>
    </source>
</evidence>
<dbReference type="GeneID" id="93572765"/>
<name>A0A1L9V0F2_ASPBC</name>
<organism evidence="1 2">
    <name type="scientific">Aspergillus brasiliensis (strain CBS 101740 / IMI 381727 / IBT 21946)</name>
    <dbReference type="NCBI Taxonomy" id="767769"/>
    <lineage>
        <taxon>Eukaryota</taxon>
        <taxon>Fungi</taxon>
        <taxon>Dikarya</taxon>
        <taxon>Ascomycota</taxon>
        <taxon>Pezizomycotina</taxon>
        <taxon>Eurotiomycetes</taxon>
        <taxon>Eurotiomycetidae</taxon>
        <taxon>Eurotiales</taxon>
        <taxon>Aspergillaceae</taxon>
        <taxon>Aspergillus</taxon>
        <taxon>Aspergillus subgen. Circumdati</taxon>
    </lineage>
</organism>